<reference evidence="1 2" key="1">
    <citation type="journal article" date="2016" name="Nat. Commun.">
        <title>Thousands of microbial genomes shed light on interconnected biogeochemical processes in an aquifer system.</title>
        <authorList>
            <person name="Anantharaman K."/>
            <person name="Brown C.T."/>
            <person name="Hug L.A."/>
            <person name="Sharon I."/>
            <person name="Castelle C.J."/>
            <person name="Probst A.J."/>
            <person name="Thomas B.C."/>
            <person name="Singh A."/>
            <person name="Wilkins M.J."/>
            <person name="Karaoz U."/>
            <person name="Brodie E.L."/>
            <person name="Williams K.H."/>
            <person name="Hubbard S.S."/>
            <person name="Banfield J.F."/>
        </authorList>
    </citation>
    <scope>NUCLEOTIDE SEQUENCE [LARGE SCALE GENOMIC DNA]</scope>
</reference>
<accession>A0A1F7IH95</accession>
<sequence>MFEFLFSRFKEALQFKKSKELNGPEIYKLTWTDCLGSHDSALVFEVFTPTAFEFKFSEVTGIITSQHLKLYHQGSEPYQMSFEATRVKVNLNNKVKS</sequence>
<gene>
    <name evidence="1" type="ORF">A3A74_00150</name>
</gene>
<name>A0A1F7IH95_9BACT</name>
<protein>
    <submittedName>
        <fullName evidence="1">Uncharacterized protein</fullName>
    </submittedName>
</protein>
<evidence type="ECO:0000313" key="1">
    <source>
        <dbReference type="EMBL" id="OGK42703.1"/>
    </source>
</evidence>
<comment type="caution">
    <text evidence="1">The sequence shown here is derived from an EMBL/GenBank/DDBJ whole genome shotgun (WGS) entry which is preliminary data.</text>
</comment>
<dbReference type="EMBL" id="MGAF01000005">
    <property type="protein sequence ID" value="OGK42703.1"/>
    <property type="molecule type" value="Genomic_DNA"/>
</dbReference>
<evidence type="ECO:0000313" key="2">
    <source>
        <dbReference type="Proteomes" id="UP000179270"/>
    </source>
</evidence>
<proteinExistence type="predicted"/>
<organism evidence="1 2">
    <name type="scientific">Candidatus Roizmanbacteria bacterium RIFCSPLOWO2_01_FULL_35_13</name>
    <dbReference type="NCBI Taxonomy" id="1802055"/>
    <lineage>
        <taxon>Bacteria</taxon>
        <taxon>Candidatus Roizmaniibacteriota</taxon>
    </lineage>
</organism>
<dbReference type="Proteomes" id="UP000179270">
    <property type="component" value="Unassembled WGS sequence"/>
</dbReference>
<dbReference type="AlphaFoldDB" id="A0A1F7IH95"/>